<sequence>FNKTEKSYGFKKLHLQIYTRGWIVPHGFVRFTAETAGADDRAFIIVSIYLALKLRKERESRGRRHESRLKNHRASSSSGVGRRLCLKLQALAILKKSRGDFGGREREKERGELKVFTLATVVLNLKEDSLLHGLGPIVIVTVLCNDSWTPDSTIPRQLIQKTSPEEDRQESGDNDKEKTAGCGEETFVEVEGMLKITARVVPMTKEDSRIHGYNVTEDDCLAHQRNVDGVLGLTYRSNYIGVHMPVMGGDREFQTTRLFAPDCSAARFTGNRGSNGGQRDDGVVDVLCSNFQEFIPYTRQMFKSDIMKKSTCTWTITITTQNVSLHTPNVSMQKQRTIQNGSWAITITRIGRMVFH</sequence>
<dbReference type="PANTHER" id="PTHR31656">
    <property type="entry name" value="ROOT CAP DOMAIN-CONTAINING PROTEIN"/>
    <property type="match status" value="1"/>
</dbReference>
<reference evidence="2 3" key="1">
    <citation type="submission" date="2021-05" db="EMBL/GenBank/DDBJ databases">
        <title>Genome Assembly of Synthetic Allotetraploid Brassica napus Reveals Homoeologous Exchanges between Subgenomes.</title>
        <authorList>
            <person name="Davis J.T."/>
        </authorList>
    </citation>
    <scope>NUCLEOTIDE SEQUENCE [LARGE SCALE GENOMIC DNA]</scope>
    <source>
        <strain evidence="3">cv. Da-Ae</strain>
        <tissue evidence="2">Seedling</tissue>
    </source>
</reference>
<feature type="region of interest" description="Disordered" evidence="1">
    <location>
        <begin position="154"/>
        <end position="182"/>
    </location>
</feature>
<organism evidence="2 3">
    <name type="scientific">Brassica napus</name>
    <name type="common">Rape</name>
    <dbReference type="NCBI Taxonomy" id="3708"/>
    <lineage>
        <taxon>Eukaryota</taxon>
        <taxon>Viridiplantae</taxon>
        <taxon>Streptophyta</taxon>
        <taxon>Embryophyta</taxon>
        <taxon>Tracheophyta</taxon>
        <taxon>Spermatophyta</taxon>
        <taxon>Magnoliopsida</taxon>
        <taxon>eudicotyledons</taxon>
        <taxon>Gunneridae</taxon>
        <taxon>Pentapetalae</taxon>
        <taxon>rosids</taxon>
        <taxon>malvids</taxon>
        <taxon>Brassicales</taxon>
        <taxon>Brassicaceae</taxon>
        <taxon>Brassiceae</taxon>
        <taxon>Brassica</taxon>
    </lineage>
</organism>
<feature type="compositionally biased region" description="Basic and acidic residues" evidence="1">
    <location>
        <begin position="163"/>
        <end position="179"/>
    </location>
</feature>
<dbReference type="Proteomes" id="UP000824890">
    <property type="component" value="Unassembled WGS sequence"/>
</dbReference>
<proteinExistence type="predicted"/>
<keyword evidence="3" id="KW-1185">Reference proteome</keyword>
<evidence type="ECO:0000256" key="1">
    <source>
        <dbReference type="SAM" id="MobiDB-lite"/>
    </source>
</evidence>
<dbReference type="Pfam" id="PF06830">
    <property type="entry name" value="Root_cap"/>
    <property type="match status" value="1"/>
</dbReference>
<gene>
    <name evidence="2" type="ORF">HID58_067729</name>
</gene>
<dbReference type="InterPro" id="IPR009646">
    <property type="entry name" value="Root_cap"/>
</dbReference>
<accession>A0ABQ7ZJC1</accession>
<protein>
    <submittedName>
        <fullName evidence="2">Uncharacterized protein</fullName>
    </submittedName>
</protein>
<evidence type="ECO:0000313" key="3">
    <source>
        <dbReference type="Proteomes" id="UP000824890"/>
    </source>
</evidence>
<name>A0ABQ7ZJC1_BRANA</name>
<dbReference type="EMBL" id="JAGKQM010000015">
    <property type="protein sequence ID" value="KAH0880335.1"/>
    <property type="molecule type" value="Genomic_DNA"/>
</dbReference>
<evidence type="ECO:0000313" key="2">
    <source>
        <dbReference type="EMBL" id="KAH0880335.1"/>
    </source>
</evidence>
<feature type="non-terminal residue" evidence="2">
    <location>
        <position position="1"/>
    </location>
</feature>
<comment type="caution">
    <text evidence="2">The sequence shown here is derived from an EMBL/GenBank/DDBJ whole genome shotgun (WGS) entry which is preliminary data.</text>
</comment>